<keyword evidence="1" id="KW-0378">Hydrolase</keyword>
<dbReference type="AlphaFoldDB" id="A0A1R3KCP4"/>
<protein>
    <submittedName>
        <fullName evidence="1">Epoxide hydrolase 2</fullName>
    </submittedName>
</protein>
<dbReference type="Proteomes" id="UP000187203">
    <property type="component" value="Unassembled WGS sequence"/>
</dbReference>
<evidence type="ECO:0000313" key="1">
    <source>
        <dbReference type="EMBL" id="OMP04860.1"/>
    </source>
</evidence>
<evidence type="ECO:0000313" key="2">
    <source>
        <dbReference type="Proteomes" id="UP000187203"/>
    </source>
</evidence>
<organism evidence="1 2">
    <name type="scientific">Corchorus olitorius</name>
    <dbReference type="NCBI Taxonomy" id="93759"/>
    <lineage>
        <taxon>Eukaryota</taxon>
        <taxon>Viridiplantae</taxon>
        <taxon>Streptophyta</taxon>
        <taxon>Embryophyta</taxon>
        <taxon>Tracheophyta</taxon>
        <taxon>Spermatophyta</taxon>
        <taxon>Magnoliopsida</taxon>
        <taxon>eudicotyledons</taxon>
        <taxon>Gunneridae</taxon>
        <taxon>Pentapetalae</taxon>
        <taxon>rosids</taxon>
        <taxon>malvids</taxon>
        <taxon>Malvales</taxon>
        <taxon>Malvaceae</taxon>
        <taxon>Grewioideae</taxon>
        <taxon>Apeibeae</taxon>
        <taxon>Corchorus</taxon>
    </lineage>
</organism>
<accession>A0A1R3KCP4</accession>
<reference evidence="2" key="1">
    <citation type="submission" date="2013-09" db="EMBL/GenBank/DDBJ databases">
        <title>Corchorus olitorius genome sequencing.</title>
        <authorList>
            <person name="Alam M."/>
            <person name="Haque M.S."/>
            <person name="Islam M.S."/>
            <person name="Emdad E.M."/>
            <person name="Islam M.M."/>
            <person name="Ahmed B."/>
            <person name="Halim A."/>
            <person name="Hossen Q.M.M."/>
            <person name="Hossain M.Z."/>
            <person name="Ahmed R."/>
            <person name="Khan M.M."/>
            <person name="Islam R."/>
            <person name="Rashid M.M."/>
            <person name="Khan S.A."/>
            <person name="Rahman M.S."/>
            <person name="Alam M."/>
            <person name="Yahiya A.S."/>
            <person name="Khan M.S."/>
            <person name="Azam M.S."/>
            <person name="Haque T."/>
            <person name="Lashkar M.Z.H."/>
            <person name="Akhand A.I."/>
            <person name="Morshed G."/>
            <person name="Roy S."/>
            <person name="Uddin K.S."/>
            <person name="Rabeya T."/>
            <person name="Hossain A.S."/>
            <person name="Chowdhury A."/>
            <person name="Snigdha A.R."/>
            <person name="Mortoza M.S."/>
            <person name="Matin S.A."/>
            <person name="Hoque S.M.E."/>
            <person name="Islam M.K."/>
            <person name="Roy D.K."/>
            <person name="Haider R."/>
            <person name="Moosa M.M."/>
            <person name="Elias S.M."/>
            <person name="Hasan A.M."/>
            <person name="Jahan S."/>
            <person name="Shafiuddin M."/>
            <person name="Mahmood N."/>
            <person name="Shommy N.S."/>
        </authorList>
    </citation>
    <scope>NUCLEOTIDE SEQUENCE [LARGE SCALE GENOMIC DNA]</scope>
    <source>
        <strain evidence="2">cv. O-4</strain>
    </source>
</reference>
<keyword evidence="2" id="KW-1185">Reference proteome</keyword>
<dbReference type="EMBL" id="AWUE01014164">
    <property type="protein sequence ID" value="OMP04860.1"/>
    <property type="molecule type" value="Genomic_DNA"/>
</dbReference>
<gene>
    <name evidence="1" type="ORF">COLO4_09235</name>
</gene>
<proteinExistence type="predicted"/>
<comment type="caution">
    <text evidence="1">The sequence shown here is derived from an EMBL/GenBank/DDBJ whole genome shotgun (WGS) entry which is preliminary data.</text>
</comment>
<dbReference type="GO" id="GO:0016787">
    <property type="term" value="F:hydrolase activity"/>
    <property type="evidence" value="ECO:0007669"/>
    <property type="project" value="UniProtKB-KW"/>
</dbReference>
<name>A0A1R3KCP4_9ROSI</name>
<sequence>MAFKIHPNARLDSLVSASTLIPRKYHQISLDLVLPKRILSLRWKSPIVRRFGRGSREAGMGKFKAKENARKNGKGKT</sequence>